<accession>A0ABS7TNQ5</accession>
<comment type="caution">
    <text evidence="3">The sequence shown here is derived from an EMBL/GenBank/DDBJ whole genome shotgun (WGS) entry which is preliminary data.</text>
</comment>
<keyword evidence="4" id="KW-1185">Reference proteome</keyword>
<dbReference type="Proteomes" id="UP001139031">
    <property type="component" value="Unassembled WGS sequence"/>
</dbReference>
<dbReference type="EMBL" id="JAIRAU010000009">
    <property type="protein sequence ID" value="MBZ5709857.1"/>
    <property type="molecule type" value="Genomic_DNA"/>
</dbReference>
<dbReference type="Pfam" id="PF13490">
    <property type="entry name" value="zf-HC2"/>
    <property type="match status" value="1"/>
</dbReference>
<reference evidence="3" key="1">
    <citation type="submission" date="2021-08" db="EMBL/GenBank/DDBJ databases">
        <authorList>
            <person name="Stevens D.C."/>
        </authorList>
    </citation>
    <scope>NUCLEOTIDE SEQUENCE</scope>
    <source>
        <strain evidence="3">DSM 53165</strain>
    </source>
</reference>
<protein>
    <submittedName>
        <fullName evidence="3">Zf-HC2 domain-containing protein</fullName>
    </submittedName>
</protein>
<dbReference type="Gene3D" id="1.10.10.1320">
    <property type="entry name" value="Anti-sigma factor, zinc-finger domain"/>
    <property type="match status" value="1"/>
</dbReference>
<feature type="domain" description="Putative zinc-finger" evidence="2">
    <location>
        <begin position="14"/>
        <end position="37"/>
    </location>
</feature>
<name>A0ABS7TNQ5_9BACT</name>
<organism evidence="3 4">
    <name type="scientific">Nannocystis pusilla</name>
    <dbReference type="NCBI Taxonomy" id="889268"/>
    <lineage>
        <taxon>Bacteria</taxon>
        <taxon>Pseudomonadati</taxon>
        <taxon>Myxococcota</taxon>
        <taxon>Polyangia</taxon>
        <taxon>Nannocystales</taxon>
        <taxon>Nannocystaceae</taxon>
        <taxon>Nannocystis</taxon>
    </lineage>
</organism>
<sequence length="222" mass="23872">MTEPHSDPQPLQQQTLQQLHAFLDGELSPPERAEVERLLTTNPEASAYVAGLKALQGAMVAGFEAEAAKVPEARFEQIWDEIERTLDRDLRLQKAPEPAPSLWTRLRGALRPVFVPVASAAAVAGLVAVLWGGRGAVETPTNTAPVVASKPTPEQPVLADSSRPAAEETDVVLPAPNGGPAHIQRIDWGVKSGRISEIEGKRNTTTVIWISDDDPSSSERSL</sequence>
<dbReference type="RefSeq" id="WP_224191629.1">
    <property type="nucleotide sequence ID" value="NZ_JAIRAU010000009.1"/>
</dbReference>
<gene>
    <name evidence="3" type="ORF">K7C98_11375</name>
</gene>
<proteinExistence type="predicted"/>
<evidence type="ECO:0000259" key="2">
    <source>
        <dbReference type="Pfam" id="PF13490"/>
    </source>
</evidence>
<evidence type="ECO:0000256" key="1">
    <source>
        <dbReference type="SAM" id="MobiDB-lite"/>
    </source>
</evidence>
<evidence type="ECO:0000313" key="3">
    <source>
        <dbReference type="EMBL" id="MBZ5709857.1"/>
    </source>
</evidence>
<dbReference type="InterPro" id="IPR041916">
    <property type="entry name" value="Anti_sigma_zinc_sf"/>
</dbReference>
<feature type="region of interest" description="Disordered" evidence="1">
    <location>
        <begin position="142"/>
        <end position="166"/>
    </location>
</feature>
<dbReference type="InterPro" id="IPR027383">
    <property type="entry name" value="Znf_put"/>
</dbReference>
<evidence type="ECO:0000313" key="4">
    <source>
        <dbReference type="Proteomes" id="UP001139031"/>
    </source>
</evidence>